<protein>
    <submittedName>
        <fullName evidence="1">DUF2478 domain-containing protein</fullName>
    </submittedName>
</protein>
<evidence type="ECO:0000313" key="1">
    <source>
        <dbReference type="EMBL" id="TYB83242.1"/>
    </source>
</evidence>
<organism evidence="1 2">
    <name type="scientific">Maritimibacter fusiformis</name>
    <dbReference type="NCBI Taxonomy" id="2603819"/>
    <lineage>
        <taxon>Bacteria</taxon>
        <taxon>Pseudomonadati</taxon>
        <taxon>Pseudomonadota</taxon>
        <taxon>Alphaproteobacteria</taxon>
        <taxon>Rhodobacterales</taxon>
        <taxon>Roseobacteraceae</taxon>
        <taxon>Maritimibacter</taxon>
    </lineage>
</organism>
<keyword evidence="2" id="KW-1185">Reference proteome</keyword>
<comment type="caution">
    <text evidence="1">The sequence shown here is derived from an EMBL/GenBank/DDBJ whole genome shotgun (WGS) entry which is preliminary data.</text>
</comment>
<proteinExistence type="predicted"/>
<sequence length="171" mass="17199">MRIAGVGSAVKGETDRLLTELAGQLQAEGLALAGIVRDAAHEAAYANGCDMHVRVLPAGPSIAITQDLGPGSDACRLNPAAISEAVARVEAGALGAADVFILNKFGPEEAAGRGFVPVIARALDLGVPVLVGVGLANVPAFDAFAGGLAETLPPEPDALRAWCLEGVAARV</sequence>
<accession>A0A5D0RNV8</accession>
<dbReference type="Proteomes" id="UP000322080">
    <property type="component" value="Unassembled WGS sequence"/>
</dbReference>
<dbReference type="AlphaFoldDB" id="A0A5D0RNV8"/>
<dbReference type="RefSeq" id="WP_148376332.1">
    <property type="nucleotide sequence ID" value="NZ_VSIY01000003.1"/>
</dbReference>
<gene>
    <name evidence="1" type="ORF">FVF75_03430</name>
</gene>
<reference evidence="1 2" key="1">
    <citation type="submission" date="2019-08" db="EMBL/GenBank/DDBJ databases">
        <title>Identification of a novel species of the genus Boseongicola.</title>
        <authorList>
            <person name="Zhang X.-Q."/>
        </authorList>
    </citation>
    <scope>NUCLEOTIDE SEQUENCE [LARGE SCALE GENOMIC DNA]</scope>
    <source>
        <strain evidence="1 2">HY14</strain>
    </source>
</reference>
<evidence type="ECO:0000313" key="2">
    <source>
        <dbReference type="Proteomes" id="UP000322080"/>
    </source>
</evidence>
<dbReference type="InterPro" id="IPR018912">
    <property type="entry name" value="DUF2478"/>
</dbReference>
<name>A0A5D0RNV8_9RHOB</name>
<dbReference type="EMBL" id="VSIY01000003">
    <property type="protein sequence ID" value="TYB83242.1"/>
    <property type="molecule type" value="Genomic_DNA"/>
</dbReference>
<dbReference type="Pfam" id="PF10649">
    <property type="entry name" value="DUF2478"/>
    <property type="match status" value="1"/>
</dbReference>